<evidence type="ECO:0000313" key="1">
    <source>
        <dbReference type="EMBL" id="PWN42787.1"/>
    </source>
</evidence>
<dbReference type="EMBL" id="KZ819376">
    <property type="protein sequence ID" value="PWN42787.1"/>
    <property type="molecule type" value="Genomic_DNA"/>
</dbReference>
<reference evidence="1 2" key="1">
    <citation type="journal article" date="2018" name="Mol. Biol. Evol.">
        <title>Broad Genomic Sampling Reveals a Smut Pathogenic Ancestry of the Fungal Clade Ustilaginomycotina.</title>
        <authorList>
            <person name="Kijpornyongpan T."/>
            <person name="Mondo S.J."/>
            <person name="Barry K."/>
            <person name="Sandor L."/>
            <person name="Lee J."/>
            <person name="Lipzen A."/>
            <person name="Pangilinan J."/>
            <person name="LaButti K."/>
            <person name="Hainaut M."/>
            <person name="Henrissat B."/>
            <person name="Grigoriev I.V."/>
            <person name="Spatafora J.W."/>
            <person name="Aime M.C."/>
        </authorList>
    </citation>
    <scope>NUCLEOTIDE SEQUENCE [LARGE SCALE GENOMIC DNA]</scope>
    <source>
        <strain evidence="1 2">MCA 4658</strain>
    </source>
</reference>
<dbReference type="AlphaFoldDB" id="A0A316VYP7"/>
<sequence>MTRTHQFSRVTQVLLNTCEALPFIDSNREVANCFCADTNASGYACMEQQTAVWKNKGKGGTSMKHSDSRLACWLFRTALKHSSRDLQLPGRRPVFKNHDWGHASKGLSAPGHGHTAANRNLVTPKIPCDTIYEDPAQSIVAPMQLAVKLHARRSSP</sequence>
<evidence type="ECO:0000313" key="2">
    <source>
        <dbReference type="Proteomes" id="UP000245783"/>
    </source>
</evidence>
<name>A0A316VYP7_9BASI</name>
<dbReference type="InParanoid" id="A0A316VYP7"/>
<keyword evidence="2" id="KW-1185">Reference proteome</keyword>
<accession>A0A316VYP7</accession>
<dbReference type="GeneID" id="37035711"/>
<gene>
    <name evidence="1" type="ORF">IE81DRAFT_323135</name>
</gene>
<dbReference type="Proteomes" id="UP000245783">
    <property type="component" value="Unassembled WGS sequence"/>
</dbReference>
<dbReference type="RefSeq" id="XP_025369947.1">
    <property type="nucleotide sequence ID" value="XM_025513841.1"/>
</dbReference>
<protein>
    <submittedName>
        <fullName evidence="1">Uncharacterized protein</fullName>
    </submittedName>
</protein>
<proteinExistence type="predicted"/>
<organism evidence="1 2">
    <name type="scientific">Ceraceosorus guamensis</name>
    <dbReference type="NCBI Taxonomy" id="1522189"/>
    <lineage>
        <taxon>Eukaryota</taxon>
        <taxon>Fungi</taxon>
        <taxon>Dikarya</taxon>
        <taxon>Basidiomycota</taxon>
        <taxon>Ustilaginomycotina</taxon>
        <taxon>Exobasidiomycetes</taxon>
        <taxon>Ceraceosorales</taxon>
        <taxon>Ceraceosoraceae</taxon>
        <taxon>Ceraceosorus</taxon>
    </lineage>
</organism>